<dbReference type="VEuPathDB" id="FungiDB:HMPREF1541_11028"/>
<accession>W2S5F4</accession>
<evidence type="ECO:0000313" key="2">
    <source>
        <dbReference type="Proteomes" id="UP000030752"/>
    </source>
</evidence>
<sequence length="89" mass="10342">MAQHHLHNRQQTLKSLRRVVKLCQDHELSVHDSVFSTGKPGRIFDWLMSLPSGDDAVEWIQFGIDAHLCGMQQQQQEELEQNMRELGFV</sequence>
<dbReference type="HOGENOM" id="CLU_2454686_0_0_1"/>
<name>W2S5F4_CYPE1</name>
<organism evidence="1 2">
    <name type="scientific">Cyphellophora europaea (strain CBS 101466)</name>
    <name type="common">Phialophora europaea</name>
    <dbReference type="NCBI Taxonomy" id="1220924"/>
    <lineage>
        <taxon>Eukaryota</taxon>
        <taxon>Fungi</taxon>
        <taxon>Dikarya</taxon>
        <taxon>Ascomycota</taxon>
        <taxon>Pezizomycotina</taxon>
        <taxon>Eurotiomycetes</taxon>
        <taxon>Chaetothyriomycetidae</taxon>
        <taxon>Chaetothyriales</taxon>
        <taxon>Cyphellophoraceae</taxon>
        <taxon>Cyphellophora</taxon>
    </lineage>
</organism>
<dbReference type="Proteomes" id="UP000030752">
    <property type="component" value="Unassembled WGS sequence"/>
</dbReference>
<protein>
    <submittedName>
        <fullName evidence="1">Uncharacterized protein</fullName>
    </submittedName>
</protein>
<dbReference type="InParanoid" id="W2S5F4"/>
<gene>
    <name evidence="1" type="ORF">HMPREF1541_11028</name>
</gene>
<dbReference type="RefSeq" id="XP_008713919.1">
    <property type="nucleotide sequence ID" value="XM_008715697.1"/>
</dbReference>
<dbReference type="GeneID" id="19978367"/>
<dbReference type="AlphaFoldDB" id="W2S5F4"/>
<reference evidence="1 2" key="1">
    <citation type="submission" date="2013-03" db="EMBL/GenBank/DDBJ databases">
        <title>The Genome Sequence of Phialophora europaea CBS 101466.</title>
        <authorList>
            <consortium name="The Broad Institute Genomics Platform"/>
            <person name="Cuomo C."/>
            <person name="de Hoog S."/>
            <person name="Gorbushina A."/>
            <person name="Walker B."/>
            <person name="Young S.K."/>
            <person name="Zeng Q."/>
            <person name="Gargeya S."/>
            <person name="Fitzgerald M."/>
            <person name="Haas B."/>
            <person name="Abouelleil A."/>
            <person name="Allen A.W."/>
            <person name="Alvarado L."/>
            <person name="Arachchi H.M."/>
            <person name="Berlin A.M."/>
            <person name="Chapman S.B."/>
            <person name="Gainer-Dewar J."/>
            <person name="Goldberg J."/>
            <person name="Griggs A."/>
            <person name="Gujja S."/>
            <person name="Hansen M."/>
            <person name="Howarth C."/>
            <person name="Imamovic A."/>
            <person name="Ireland A."/>
            <person name="Larimer J."/>
            <person name="McCowan C."/>
            <person name="Murphy C."/>
            <person name="Pearson M."/>
            <person name="Poon T.W."/>
            <person name="Priest M."/>
            <person name="Roberts A."/>
            <person name="Saif S."/>
            <person name="Shea T."/>
            <person name="Sisk P."/>
            <person name="Sykes S."/>
            <person name="Wortman J."/>
            <person name="Nusbaum C."/>
            <person name="Birren B."/>
        </authorList>
    </citation>
    <scope>NUCLEOTIDE SEQUENCE [LARGE SCALE GENOMIC DNA]</scope>
    <source>
        <strain evidence="1 2">CBS 101466</strain>
    </source>
</reference>
<proteinExistence type="predicted"/>
<dbReference type="EMBL" id="KB822717">
    <property type="protein sequence ID" value="ETN43897.1"/>
    <property type="molecule type" value="Genomic_DNA"/>
</dbReference>
<evidence type="ECO:0000313" key="1">
    <source>
        <dbReference type="EMBL" id="ETN43897.1"/>
    </source>
</evidence>
<keyword evidence="2" id="KW-1185">Reference proteome</keyword>